<name>A0ABM6H1E3_9ACTN</name>
<dbReference type="Proteomes" id="UP000187191">
    <property type="component" value="Chromosome"/>
</dbReference>
<feature type="compositionally biased region" description="Basic residues" evidence="1">
    <location>
        <begin position="197"/>
        <end position="206"/>
    </location>
</feature>
<feature type="region of interest" description="Disordered" evidence="1">
    <location>
        <begin position="170"/>
        <end position="206"/>
    </location>
</feature>
<proteinExistence type="predicted"/>
<feature type="compositionally biased region" description="Low complexity" evidence="1">
    <location>
        <begin position="170"/>
        <end position="196"/>
    </location>
</feature>
<dbReference type="RefSeq" id="WP_076687739.1">
    <property type="nucleotide sequence ID" value="NZ_CP015588.1"/>
</dbReference>
<gene>
    <name evidence="2" type="ORF">A7J05_33885</name>
</gene>
<dbReference type="EMBL" id="CP015588">
    <property type="protein sequence ID" value="APY90003.1"/>
    <property type="molecule type" value="Genomic_DNA"/>
</dbReference>
<evidence type="ECO:0000313" key="3">
    <source>
        <dbReference type="Proteomes" id="UP000187191"/>
    </source>
</evidence>
<protein>
    <submittedName>
        <fullName evidence="2">Uncharacterized protein</fullName>
    </submittedName>
</protein>
<reference evidence="2 3" key="1">
    <citation type="submission" date="2016-05" db="EMBL/GenBank/DDBJ databases">
        <authorList>
            <person name="Gu J."/>
        </authorList>
    </citation>
    <scope>NUCLEOTIDE SEQUENCE [LARGE SCALE GENOMIC DNA]</scope>
    <source>
        <strain evidence="2 3">ACCC40021</strain>
    </source>
</reference>
<evidence type="ECO:0000313" key="2">
    <source>
        <dbReference type="EMBL" id="APY90003.1"/>
    </source>
</evidence>
<keyword evidence="3" id="KW-1185">Reference proteome</keyword>
<evidence type="ECO:0000256" key="1">
    <source>
        <dbReference type="SAM" id="MobiDB-lite"/>
    </source>
</evidence>
<sequence>MAEAHAAGEQVAARVWTVRLDAAGRGLTAVKVDCSRAACTPQRLDSAAQGRTFAAAHLRAHLRAAGGPRREAACACRAAGCQGHAESGGRGSAGPVWRCGGAVVLAVLTDPMGRWWRAWECCARCAAVHPAARVVATAPEAAPVGAVDETPVPAGVPGVGAGAPLFSAPSPAAASGGAPAGGDRLPAPRAAAAGPRTPKRSGKIAQRHVPHDLRPTVLRDELIELGDAFRAYQSAAEPDLAGLAELHERKARAFTTWADVTGDGSLRAEARRAEQAAATALAQHAQRTGEGASGVTRLLTGPNQWEHARAVLAHARDHAPVPGPEARLVVLMLTLRSACGGSGNVTGLDVKGWPLTDPEQVLQSLVDAGWLRLPGTVSDLLASGSDNPTRVGVDSLLAPDGVSGVLGLGKTTRAKLSGWAQKTLGERTLRKKKLPAAGRLLALACAAHSSADGRLGAVGRGLGLDALAALCAVDTSEIGALVEQLTAAEWFSDVSLTDTHLMGGLSERVLPLGCPVPAGTGTEAASGTGSGGA</sequence>
<accession>A0ABM6H1E3</accession>
<organism evidence="2 3">
    <name type="scientific">Streptomyces alfalfae</name>
    <dbReference type="NCBI Taxonomy" id="1642299"/>
    <lineage>
        <taxon>Bacteria</taxon>
        <taxon>Bacillati</taxon>
        <taxon>Actinomycetota</taxon>
        <taxon>Actinomycetes</taxon>
        <taxon>Kitasatosporales</taxon>
        <taxon>Streptomycetaceae</taxon>
        <taxon>Streptomyces</taxon>
    </lineage>
</organism>